<keyword evidence="11 15" id="KW-0234">DNA repair</keyword>
<feature type="domain" description="UvrD-like helicase ATP-binding" evidence="17">
    <location>
        <begin position="1"/>
        <end position="449"/>
    </location>
</feature>
<dbReference type="InterPro" id="IPR004586">
    <property type="entry name" value="RecB"/>
</dbReference>
<protein>
    <recommendedName>
        <fullName evidence="15">RecBCD enzyme subunit RecB</fullName>
        <ecNumber evidence="15">3.1.11.5</ecNumber>
        <ecNumber evidence="15">5.6.2.4</ecNumber>
    </recommendedName>
    <alternativeName>
        <fullName evidence="15">DNA 3'-5' helicase subunit RecB</fullName>
    </alternativeName>
    <alternativeName>
        <fullName evidence="15">Exonuclease V subunit RecB</fullName>
        <shortName evidence="15">ExoV subunit RecB</shortName>
    </alternativeName>
    <alternativeName>
        <fullName evidence="15">Helicase/nuclease RecBCD subunit RecB</fullName>
    </alternativeName>
</protein>
<name>A0ABV5Z8T5_9GAMM</name>
<comment type="domain">
    <text evidence="15">The N-terminal DNA-binding domain is a ssDNA-dependent ATPase and has ATP-dependent 3'-5' helicase function. This domain interacts with RecC.</text>
</comment>
<keyword evidence="1 15" id="KW-0540">Nuclease</keyword>
<dbReference type="InterPro" id="IPR011335">
    <property type="entry name" value="Restrct_endonuc-II-like"/>
</dbReference>
<dbReference type="Gene3D" id="1.10.3170.10">
    <property type="entry name" value="Recbcd, chain B, domain 2"/>
    <property type="match status" value="1"/>
</dbReference>
<comment type="catalytic activity">
    <reaction evidence="13 15">
        <text>Couples ATP hydrolysis with the unwinding of duplex DNA by translocating in the 3'-5' direction.</text>
        <dbReference type="EC" id="5.6.2.4"/>
    </reaction>
</comment>
<evidence type="ECO:0000256" key="6">
    <source>
        <dbReference type="ARBA" id="ARBA00022806"/>
    </source>
</evidence>
<feature type="region of interest" description="Nuclease activity, interacts with RecD and RecA" evidence="15">
    <location>
        <begin position="873"/>
        <end position="1161"/>
    </location>
</feature>
<dbReference type="PANTHER" id="PTHR11070">
    <property type="entry name" value="UVRD / RECB / PCRA DNA HELICASE FAMILY MEMBER"/>
    <property type="match status" value="1"/>
</dbReference>
<evidence type="ECO:0000256" key="5">
    <source>
        <dbReference type="ARBA" id="ARBA00022801"/>
    </source>
</evidence>
<dbReference type="PROSITE" id="PS51217">
    <property type="entry name" value="UVRD_HELICASE_CTER"/>
    <property type="match status" value="1"/>
</dbReference>
<comment type="domain">
    <text evidence="15">The C-terminal domain has nuclease activity and interacts with RecD. It interacts with RecA, facilitating its loading onto ssDNA.</text>
</comment>
<dbReference type="Pfam" id="PF13361">
    <property type="entry name" value="UvrD_C"/>
    <property type="match status" value="2"/>
</dbReference>
<gene>
    <name evidence="15 19" type="primary">recB</name>
    <name evidence="19" type="ORF">ACFFLH_04560</name>
</gene>
<evidence type="ECO:0000256" key="1">
    <source>
        <dbReference type="ARBA" id="ARBA00022722"/>
    </source>
</evidence>
<keyword evidence="7 15" id="KW-0269">Exonuclease</keyword>
<keyword evidence="10 15" id="KW-0238">DNA-binding</keyword>
<evidence type="ECO:0000256" key="8">
    <source>
        <dbReference type="ARBA" id="ARBA00022840"/>
    </source>
</evidence>
<dbReference type="GO" id="GO:0008854">
    <property type="term" value="F:exodeoxyribonuclease V activity"/>
    <property type="evidence" value="ECO:0007669"/>
    <property type="project" value="UniProtKB-EC"/>
</dbReference>
<dbReference type="RefSeq" id="WP_027313754.1">
    <property type="nucleotide sequence ID" value="NZ_JBHLZN010000001.1"/>
</dbReference>
<dbReference type="Pfam" id="PF00580">
    <property type="entry name" value="UvrD-helicase"/>
    <property type="match status" value="1"/>
</dbReference>
<evidence type="ECO:0000256" key="12">
    <source>
        <dbReference type="ARBA" id="ARBA00023235"/>
    </source>
</evidence>
<feature type="binding site" evidence="15">
    <location>
        <position position="1041"/>
    </location>
    <ligand>
        <name>Mg(2+)</name>
        <dbReference type="ChEBI" id="CHEBI:18420"/>
    </ligand>
</feature>
<dbReference type="PROSITE" id="PS51198">
    <property type="entry name" value="UVRD_HELICASE_ATP_BIND"/>
    <property type="match status" value="1"/>
</dbReference>
<comment type="caution">
    <text evidence="19">The sequence shown here is derived from an EMBL/GenBank/DDBJ whole genome shotgun (WGS) entry which is preliminary data.</text>
</comment>
<reference evidence="19 20" key="1">
    <citation type="submission" date="2024-09" db="EMBL/GenBank/DDBJ databases">
        <authorList>
            <person name="Sun Q."/>
            <person name="Mori K."/>
        </authorList>
    </citation>
    <scope>NUCLEOTIDE SEQUENCE [LARGE SCALE GENOMIC DNA]</scope>
    <source>
        <strain evidence="19 20">ATCC 51285</strain>
    </source>
</reference>
<dbReference type="SUPFAM" id="SSF52540">
    <property type="entry name" value="P-loop containing nucleoside triphosphate hydrolases"/>
    <property type="match status" value="1"/>
</dbReference>
<comment type="similarity">
    <text evidence="15">Belongs to the helicase family. UvrD subfamily.</text>
</comment>
<comment type="catalytic activity">
    <reaction evidence="15">
        <text>Exonucleolytic cleavage (in the presence of ATP) in either 5'- to 3'- or 3'- to 5'-direction to yield 5'-phosphooligonucleotides.</text>
        <dbReference type="EC" id="3.1.11.5"/>
    </reaction>
</comment>
<feature type="region of interest" description="DNA-binding and helicase activity, interacts with RecC" evidence="15">
    <location>
        <begin position="1"/>
        <end position="818"/>
    </location>
</feature>
<dbReference type="EC" id="3.1.11.5" evidence="15"/>
<dbReference type="HAMAP" id="MF_01485">
    <property type="entry name" value="RecB"/>
    <property type="match status" value="1"/>
</dbReference>
<keyword evidence="3 15" id="KW-0547">Nucleotide-binding</keyword>
<dbReference type="InterPro" id="IPR027417">
    <property type="entry name" value="P-loop_NTPase"/>
</dbReference>
<dbReference type="Gene3D" id="3.40.50.300">
    <property type="entry name" value="P-loop containing nucleotide triphosphate hydrolases"/>
    <property type="match status" value="2"/>
</dbReference>
<keyword evidence="9 15" id="KW-0460">Magnesium</keyword>
<evidence type="ECO:0000313" key="20">
    <source>
        <dbReference type="Proteomes" id="UP001589628"/>
    </source>
</evidence>
<keyword evidence="20" id="KW-1185">Reference proteome</keyword>
<evidence type="ECO:0000256" key="15">
    <source>
        <dbReference type="HAMAP-Rule" id="MF_01485"/>
    </source>
</evidence>
<keyword evidence="8 15" id="KW-0067">ATP-binding</keyword>
<dbReference type="InterPro" id="IPR000212">
    <property type="entry name" value="DNA_helicase_UvrD/REP"/>
</dbReference>
<dbReference type="EMBL" id="JBHLZN010000001">
    <property type="protein sequence ID" value="MFB9885678.1"/>
    <property type="molecule type" value="Genomic_DNA"/>
</dbReference>
<keyword evidence="12 15" id="KW-0413">Isomerase</keyword>
<keyword evidence="4 15" id="KW-0227">DNA damage</keyword>
<feature type="binding site" evidence="15">
    <location>
        <position position="930"/>
    </location>
    <ligand>
        <name>Mg(2+)</name>
        <dbReference type="ChEBI" id="CHEBI:18420"/>
    </ligand>
</feature>
<evidence type="ECO:0000256" key="13">
    <source>
        <dbReference type="ARBA" id="ARBA00034617"/>
    </source>
</evidence>
<proteinExistence type="inferred from homology"/>
<dbReference type="InterPro" id="IPR011604">
    <property type="entry name" value="PDDEXK-like_dom_sf"/>
</dbReference>
<dbReference type="Gene3D" id="1.10.486.10">
    <property type="entry name" value="PCRA, domain 4"/>
    <property type="match status" value="1"/>
</dbReference>
<sequence length="1161" mass="131639">MSSVNILDASRLPLQGLRLIEASAGTGKTYTITTLFLRLLLGLGEGGSAHPRPLKVDEILVVTFTRAATEELRGRIRDRIAAALYALQQGQPEPLLAALDHAAQQQAVIRLRQALSGMDQAAIFTIHGFCQRMLAEFAFESGSQFELEFSEQDANLRLHALQDCWRHLIYPLSEPQAALVTQVLSGPDSLDKQLRAWLGRMELQLLPASQSSWLELIEAYLQAWQQLQQQWDAQAMLEWFDTLALDRRSYSKSNLPKWVEKVSQALQGPARLLDKELPLERFSYTGVAAKLKSGSLPPHPVLQIAEQLLQLDQQLRAQCWREALLLWRQRLQQHKQALQVMAFDDLLQQLQRALHQTGGEVLAAAIRRRYPLAMIDEFQDTDPLQYQIFTAIYPPACLAGGEQGLLLIGDPKQAIYAFRGADIFTYLQARRWGEQLQALYTLDTNWRSATPLVEAVNHLFAAQPAPFVYAGQIPFHPVKAAGKADAEPLLLDGQAGSQLLGWQLPADNEEAASLVAWEIKRLLWLAEQGQAKLAGRHLQANDIAILVRSARQAQWVRAALQQQGIASAYVSRESVFASQEARELALILAAVQNPWHQPSLRAALATLLLGASAAQLDAWLQDEQQWQGLVDEFVEYQGRWQQQGVLAMLRSLIFQRQLASRWLVEQGGERRLTNVLHLGELLQQASKRLVGPAQLLQWLQQCLADPEREGEVELRLESERQLVQIFTIHRSKGLEFPVVFIPYSQWPLSSQGFHLSHDEDYRACLHLDGEGKEEARREQLAEDVRLLYVALTRASQRCYLGFNPEHTKDNALAWLLEADAKAELKSWQSWQLPGWQYAEAQWPSPQQQAQWRLSQPDTDALAAAQFTGQIERDWKVTSYTELSRQHSDKWGLDDWQVDVEVLPERRPVEPDPTPSAFSFPRGAQAGTWLHSLFERVDFRQPAQLHTLLREELGLLGLDEQWLQPVQQWLQAVLQTPLTAAGCGLAQLAPRQCNVEMEFYLPIQRLRPRQLQDCIARHWPLASQGPQLASYQVQGMVRGFIDLVFEHQGRYYLLDYKSNHLGEQAQDYLEPALALAMQSHRYDVQLALYQYALHAYLQQRLPHYQPQQHLGGAYYLFLRGMNGQADSPGVFYQPPSFAMLDDLARLFNGELPAAQDKELNHG</sequence>
<evidence type="ECO:0000256" key="10">
    <source>
        <dbReference type="ARBA" id="ARBA00023125"/>
    </source>
</evidence>
<evidence type="ECO:0000256" key="2">
    <source>
        <dbReference type="ARBA" id="ARBA00022723"/>
    </source>
</evidence>
<dbReference type="Gene3D" id="3.90.320.10">
    <property type="match status" value="1"/>
</dbReference>
<dbReference type="CDD" id="cd22352">
    <property type="entry name" value="RecB_C-like"/>
    <property type="match status" value="1"/>
</dbReference>
<keyword evidence="6 15" id="KW-0347">Helicase</keyword>
<evidence type="ECO:0000259" key="18">
    <source>
        <dbReference type="PROSITE" id="PS51217"/>
    </source>
</evidence>
<evidence type="ECO:0000256" key="16">
    <source>
        <dbReference type="PROSITE-ProRule" id="PRU00560"/>
    </source>
</evidence>
<evidence type="ECO:0000256" key="4">
    <source>
        <dbReference type="ARBA" id="ARBA00022763"/>
    </source>
</evidence>
<dbReference type="NCBIfam" id="TIGR00609">
    <property type="entry name" value="recB"/>
    <property type="match status" value="1"/>
</dbReference>
<dbReference type="EC" id="5.6.2.4" evidence="15"/>
<dbReference type="InterPro" id="IPR014016">
    <property type="entry name" value="UvrD-like_ATP-bd"/>
</dbReference>
<evidence type="ECO:0000256" key="9">
    <source>
        <dbReference type="ARBA" id="ARBA00022842"/>
    </source>
</evidence>
<dbReference type="Pfam" id="PF12705">
    <property type="entry name" value="PDDEXK_1"/>
    <property type="match status" value="1"/>
</dbReference>
<comment type="subunit">
    <text evidence="15">Heterotrimer of RecB, RecC and RecD. All subunits contribute to DNA-binding. Interacts with RecA.</text>
</comment>
<keyword evidence="2 15" id="KW-0479">Metal-binding</keyword>
<evidence type="ECO:0000256" key="14">
    <source>
        <dbReference type="ARBA" id="ARBA00048988"/>
    </source>
</evidence>
<comment type="catalytic activity">
    <reaction evidence="14 15">
        <text>ATP + H2O = ADP + phosphate + H(+)</text>
        <dbReference type="Rhea" id="RHEA:13065"/>
        <dbReference type="ChEBI" id="CHEBI:15377"/>
        <dbReference type="ChEBI" id="CHEBI:15378"/>
        <dbReference type="ChEBI" id="CHEBI:30616"/>
        <dbReference type="ChEBI" id="CHEBI:43474"/>
        <dbReference type="ChEBI" id="CHEBI:456216"/>
        <dbReference type="EC" id="5.6.2.4"/>
    </reaction>
</comment>
<evidence type="ECO:0000256" key="11">
    <source>
        <dbReference type="ARBA" id="ARBA00023204"/>
    </source>
</evidence>
<organism evidence="19 20">
    <name type="scientific">Balneatrix alpica</name>
    <dbReference type="NCBI Taxonomy" id="75684"/>
    <lineage>
        <taxon>Bacteria</taxon>
        <taxon>Pseudomonadati</taxon>
        <taxon>Pseudomonadota</taxon>
        <taxon>Gammaproteobacteria</taxon>
        <taxon>Oceanospirillales</taxon>
        <taxon>Balneatrichaceae</taxon>
        <taxon>Balneatrix</taxon>
    </lineage>
</organism>
<accession>A0ABV5Z8T5</accession>
<feature type="binding site" evidence="15">
    <location>
        <position position="1054"/>
    </location>
    <ligand>
        <name>Mg(2+)</name>
        <dbReference type="ChEBI" id="CHEBI:18420"/>
    </ligand>
</feature>
<comment type="miscellaneous">
    <text evidence="15">In the RecBCD complex, RecB has a slow 3'-5' helicase, an exonuclease activity and loads RecA onto ssDNA, RecD has a fast 5'-3' helicase activity, while RecC stimulates the ATPase and processivity of the RecB helicase and contributes to recognition of the Chi site.</text>
</comment>
<dbReference type="InterPro" id="IPR014017">
    <property type="entry name" value="DNA_helicase_UvrD-like_C"/>
</dbReference>
<evidence type="ECO:0000259" key="17">
    <source>
        <dbReference type="PROSITE" id="PS51198"/>
    </source>
</evidence>
<dbReference type="InterPro" id="IPR038726">
    <property type="entry name" value="PDDEXK_AddAB-type"/>
</dbReference>
<evidence type="ECO:0000256" key="7">
    <source>
        <dbReference type="ARBA" id="ARBA00022839"/>
    </source>
</evidence>
<comment type="cofactor">
    <cofactor evidence="15">
        <name>Mg(2+)</name>
        <dbReference type="ChEBI" id="CHEBI:18420"/>
    </cofactor>
    <text evidence="15">Binds 1 Mg(2+) ion per subunit.</text>
</comment>
<feature type="binding site" evidence="16">
    <location>
        <begin position="22"/>
        <end position="29"/>
    </location>
    <ligand>
        <name>ATP</name>
        <dbReference type="ChEBI" id="CHEBI:30616"/>
    </ligand>
</feature>
<dbReference type="SUPFAM" id="SSF52980">
    <property type="entry name" value="Restriction endonuclease-like"/>
    <property type="match status" value="1"/>
</dbReference>
<feature type="active site" description="For nuclease activity" evidence="15">
    <location>
        <position position="1054"/>
    </location>
</feature>
<evidence type="ECO:0000256" key="3">
    <source>
        <dbReference type="ARBA" id="ARBA00022741"/>
    </source>
</evidence>
<dbReference type="PANTHER" id="PTHR11070:SF23">
    <property type="entry name" value="RECBCD ENZYME SUBUNIT RECB"/>
    <property type="match status" value="1"/>
</dbReference>
<feature type="domain" description="UvrD-like helicase C-terminal" evidence="18">
    <location>
        <begin position="464"/>
        <end position="733"/>
    </location>
</feature>
<comment type="function">
    <text evidence="15">A helicase/nuclease that prepares dsDNA breaks (DSB) for recombinational DNA repair. Binds to DSBs and unwinds DNA via a highly rapid and processive ATP-dependent bidirectional helicase activity. Unwinds dsDNA until it encounters a Chi (crossover hotspot instigator) sequence from the 3' direction. Cuts ssDNA a few nucleotides 3' to the Chi site. The properties and activities of the enzyme are changed at Chi. The Chi-altered holoenzyme produces a long 3'-ssDNA overhang and facilitates RecA-binding to the ssDNA for homologous DNA recombination and repair. Holoenzyme degrades any linearized DNA that is unable to undergo homologous recombination. In the holoenzyme this subunit contributes ATPase, 3'-5' helicase, exonuclease activity and loads RecA onto ssDNA.</text>
</comment>
<keyword evidence="5 15" id="KW-0378">Hydrolase</keyword>
<dbReference type="Proteomes" id="UP001589628">
    <property type="component" value="Unassembled WGS sequence"/>
</dbReference>
<evidence type="ECO:0000313" key="19">
    <source>
        <dbReference type="EMBL" id="MFB9885678.1"/>
    </source>
</evidence>